<reference evidence="1 2" key="1">
    <citation type="journal article" date="2016" name="BMC Microbiol.">
        <title>Characterization of mycobacteria and mycobacteriophages isolated from compost at the Sao Paulo Zoo Park Foundation in Brazil and creation of the new mycobacteriophage Cluster U.</title>
        <authorList>
            <person name="Lima-Junior J.D."/>
            <person name="Viana-Niero C."/>
            <person name="Conde Oliveira D.V."/>
            <person name="Machado G.E."/>
            <person name="Rabello M.C."/>
            <person name="Martins-Junior J."/>
            <person name="Martins L.F."/>
            <person name="Digiampietri L.A."/>
            <person name="da Silva A.M."/>
            <person name="Setubal J.C."/>
            <person name="Russell D.A."/>
            <person name="Jacobs-Sera D."/>
            <person name="Pope W.H."/>
            <person name="Hatfull G.F."/>
            <person name="Leao S.C."/>
        </authorList>
    </citation>
    <scope>NUCLEOTIDE SEQUENCE [LARGE SCALE GENOMIC DNA]</scope>
</reference>
<name>A0A0K1LS11_9CAUD</name>
<accession>A0A0K1LS11</accession>
<dbReference type="Proteomes" id="UP000222075">
    <property type="component" value="Segment"/>
</dbReference>
<gene>
    <name evidence="1" type="ORF">MADRUGA_52</name>
</gene>
<protein>
    <submittedName>
        <fullName evidence="1">Uncharacterized protein</fullName>
    </submittedName>
</protein>
<evidence type="ECO:0000313" key="2">
    <source>
        <dbReference type="Proteomes" id="UP000222075"/>
    </source>
</evidence>
<sequence>MSDQKRTFEFVFNRESNQKFQEKFTVEVWLEGRDYEATTEAYHPRYAYKITAHDRGWEYVDNDIRGGANEIPDVAAGAKSLFAFLLACQEGLPEDADGERENADLFPPHVREFAYDLLEEIVPAYAQLQKEIGE</sequence>
<dbReference type="EMBL" id="KR997933">
    <property type="protein sequence ID" value="AKU45342.1"/>
    <property type="molecule type" value="Genomic_DNA"/>
</dbReference>
<organism evidence="1 2">
    <name type="scientific">Mycobacterium phage Madruga</name>
    <dbReference type="NCBI Taxonomy" id="1675552"/>
    <lineage>
        <taxon>Viruses</taxon>
        <taxon>Duplodnaviria</taxon>
        <taxon>Heunggongvirae</taxon>
        <taxon>Uroviricota</taxon>
        <taxon>Caudoviricetes</taxon>
        <taxon>Patiencevirus</taxon>
        <taxon>Patiencevirus patience</taxon>
    </lineage>
</organism>
<proteinExistence type="predicted"/>
<evidence type="ECO:0000313" key="1">
    <source>
        <dbReference type="EMBL" id="AKU45342.1"/>
    </source>
</evidence>